<evidence type="ECO:0000313" key="3">
    <source>
        <dbReference type="Proteomes" id="UP000182658"/>
    </source>
</evidence>
<dbReference type="AlphaFoldDB" id="A0A1J7J418"/>
<dbReference type="Proteomes" id="UP000182658">
    <property type="component" value="Unassembled WGS sequence"/>
</dbReference>
<keyword evidence="1" id="KW-0812">Transmembrane</keyword>
<proteinExistence type="predicted"/>
<feature type="transmembrane region" description="Helical" evidence="1">
    <location>
        <begin position="75"/>
        <end position="93"/>
    </location>
</feature>
<name>A0A1J7J418_9PEZI</name>
<gene>
    <name evidence="2" type="ORF">CONLIGDRAFT_116218</name>
</gene>
<organism evidence="2 3">
    <name type="scientific">Coniochaeta ligniaria NRRL 30616</name>
    <dbReference type="NCBI Taxonomy" id="1408157"/>
    <lineage>
        <taxon>Eukaryota</taxon>
        <taxon>Fungi</taxon>
        <taxon>Dikarya</taxon>
        <taxon>Ascomycota</taxon>
        <taxon>Pezizomycotina</taxon>
        <taxon>Sordariomycetes</taxon>
        <taxon>Sordariomycetidae</taxon>
        <taxon>Coniochaetales</taxon>
        <taxon>Coniochaetaceae</taxon>
        <taxon>Coniochaeta</taxon>
    </lineage>
</organism>
<evidence type="ECO:0000313" key="2">
    <source>
        <dbReference type="EMBL" id="OIW23924.1"/>
    </source>
</evidence>
<keyword evidence="1" id="KW-0472">Membrane</keyword>
<dbReference type="InParanoid" id="A0A1J7J418"/>
<evidence type="ECO:0000256" key="1">
    <source>
        <dbReference type="SAM" id="Phobius"/>
    </source>
</evidence>
<keyword evidence="1" id="KW-1133">Transmembrane helix</keyword>
<accession>A0A1J7J418</accession>
<reference evidence="2 3" key="1">
    <citation type="submission" date="2016-10" db="EMBL/GenBank/DDBJ databases">
        <title>Draft genome sequence of Coniochaeta ligniaria NRRL30616, a lignocellulolytic fungus for bioabatement of inhibitors in plant biomass hydrolysates.</title>
        <authorList>
            <consortium name="DOE Joint Genome Institute"/>
            <person name="Jimenez D.J."/>
            <person name="Hector R.E."/>
            <person name="Riley R."/>
            <person name="Sun H."/>
            <person name="Grigoriev I.V."/>
            <person name="Van Elsas J.D."/>
            <person name="Nichols N.N."/>
        </authorList>
    </citation>
    <scope>NUCLEOTIDE SEQUENCE [LARGE SCALE GENOMIC DNA]</scope>
    <source>
        <strain evidence="2 3">NRRL 30616</strain>
    </source>
</reference>
<protein>
    <submittedName>
        <fullName evidence="2">Uncharacterized protein</fullName>
    </submittedName>
</protein>
<sequence length="99" mass="10897">MRCFGTISITRFETPHSFFAYRVSGPVLNLVPATLWFLPDDARCVQRFPGSRNPASLSSLDSPSSPDSPTFLPRLLNIGFLLCLIISSCYWPLSSAAVT</sequence>
<keyword evidence="3" id="KW-1185">Reference proteome</keyword>
<dbReference type="EMBL" id="KV875105">
    <property type="protein sequence ID" value="OIW23924.1"/>
    <property type="molecule type" value="Genomic_DNA"/>
</dbReference>